<organism evidence="3 4">
    <name type="scientific">Crassostrea virginica</name>
    <name type="common">Eastern oyster</name>
    <dbReference type="NCBI Taxonomy" id="6565"/>
    <lineage>
        <taxon>Eukaryota</taxon>
        <taxon>Metazoa</taxon>
        <taxon>Spiralia</taxon>
        <taxon>Lophotrochozoa</taxon>
        <taxon>Mollusca</taxon>
        <taxon>Bivalvia</taxon>
        <taxon>Autobranchia</taxon>
        <taxon>Pteriomorphia</taxon>
        <taxon>Ostreida</taxon>
        <taxon>Ostreoidea</taxon>
        <taxon>Ostreidae</taxon>
        <taxon>Crassostrea</taxon>
    </lineage>
</organism>
<feature type="region of interest" description="Disordered" evidence="1">
    <location>
        <begin position="87"/>
        <end position="203"/>
    </location>
</feature>
<feature type="compositionally biased region" description="Basic and acidic residues" evidence="1">
    <location>
        <begin position="174"/>
        <end position="191"/>
    </location>
</feature>
<feature type="region of interest" description="Disordered" evidence="1">
    <location>
        <begin position="1"/>
        <end position="48"/>
    </location>
</feature>
<dbReference type="KEGG" id="cvn:111123370"/>
<feature type="compositionally biased region" description="Acidic residues" evidence="1">
    <location>
        <begin position="121"/>
        <end position="132"/>
    </location>
</feature>
<dbReference type="InterPro" id="IPR053041">
    <property type="entry name" value="Transglut-like_Superfamily_Mod"/>
</dbReference>
<feature type="region of interest" description="Disordered" evidence="1">
    <location>
        <begin position="1373"/>
        <end position="1395"/>
    </location>
</feature>
<feature type="compositionally biased region" description="Basic and acidic residues" evidence="1">
    <location>
        <begin position="1180"/>
        <end position="1189"/>
    </location>
</feature>
<feature type="compositionally biased region" description="Low complexity" evidence="1">
    <location>
        <begin position="1135"/>
        <end position="1146"/>
    </location>
</feature>
<dbReference type="OrthoDB" id="6056505at2759"/>
<protein>
    <submittedName>
        <fullName evidence="4">Uncharacterized protein LOC111123370</fullName>
    </submittedName>
</protein>
<feature type="compositionally biased region" description="Basic and acidic residues" evidence="1">
    <location>
        <begin position="93"/>
        <end position="120"/>
    </location>
</feature>
<feature type="domain" description="KY-like immunoglobulin-like" evidence="2">
    <location>
        <begin position="526"/>
        <end position="654"/>
    </location>
</feature>
<dbReference type="Proteomes" id="UP000694844">
    <property type="component" value="Chromosome 3"/>
</dbReference>
<reference evidence="4" key="1">
    <citation type="submission" date="2025-08" db="UniProtKB">
        <authorList>
            <consortium name="RefSeq"/>
        </authorList>
    </citation>
    <scope>IDENTIFICATION</scope>
    <source>
        <tissue evidence="4">Whole sample</tissue>
    </source>
</reference>
<evidence type="ECO:0000256" key="1">
    <source>
        <dbReference type="SAM" id="MobiDB-lite"/>
    </source>
</evidence>
<feature type="compositionally biased region" description="Polar residues" evidence="1">
    <location>
        <begin position="24"/>
        <end position="48"/>
    </location>
</feature>
<feature type="compositionally biased region" description="Basic and acidic residues" evidence="1">
    <location>
        <begin position="1280"/>
        <end position="1289"/>
    </location>
</feature>
<name>A0A8B8D3H5_CRAVI</name>
<accession>A0A8B8D3H5</accession>
<evidence type="ECO:0000313" key="3">
    <source>
        <dbReference type="Proteomes" id="UP000694844"/>
    </source>
</evidence>
<keyword evidence="3" id="KW-1185">Reference proteome</keyword>
<feature type="compositionally biased region" description="Basic and acidic residues" evidence="1">
    <location>
        <begin position="133"/>
        <end position="150"/>
    </location>
</feature>
<feature type="region of interest" description="Disordered" evidence="1">
    <location>
        <begin position="1074"/>
        <end position="1343"/>
    </location>
</feature>
<dbReference type="RefSeq" id="XP_022321366.1">
    <property type="nucleotide sequence ID" value="XM_022465658.1"/>
</dbReference>
<feature type="region of interest" description="Disordered" evidence="1">
    <location>
        <begin position="1039"/>
        <end position="1062"/>
    </location>
</feature>
<feature type="compositionally biased region" description="Basic and acidic residues" evidence="1">
    <location>
        <begin position="1101"/>
        <end position="1116"/>
    </location>
</feature>
<feature type="compositionally biased region" description="Basic and acidic residues" evidence="1">
    <location>
        <begin position="1164"/>
        <end position="1173"/>
    </location>
</feature>
<dbReference type="Pfam" id="PF23265">
    <property type="entry name" value="Ig-like_KY"/>
    <property type="match status" value="2"/>
</dbReference>
<sequence length="1395" mass="159601">MGSSTSKSPKSPDTESTARDKFNESPSTESDLQNNNVEFDSYPDSSTLFRGLTNTEFWNVAPPNTVFGDEDVSNNKEPIVFHIITEEEDVTEKEDITENETETREEVAVDEMKERERYVEDAEENIESDDNVEELKENDAIVEEQDRGDINNEQENILNQSDDNQQDEESQLEGEQRTEENEGEDGEKWKEEDDEIEVQKPAAKRKPKTVLEIVYDDSVPDVPLQTTNPPQVEAAAYVEEDDEEDEKFDLTLTEDLSSFFESPIDPLEFDFSLATNNLKPIREFVTKWGFFKAVPTPDVLQRGQRGVRHFNVPAPRTERGYPLPFPFFLIKPPDMRSFQSIEETLKLKNAKSFNAFIKFIKHMKDVVDEDELRVRITMKWLSQHSHKIPPFCKNEKTDVAGYAQVHLFYKFCKMLNIECAVIEGRRRIYSREPSLNPGKRAVKAVWCAVMLKGQWRFVDPSLPGIKDMKKMNDERTEPESETTWLKAMRSKIGEFYCLPDPTLFVYTHLPDVEYWQLLCRPVQESEWYNMVCVSPFFFHHGFDLQSKVTYNVKCSGSHVIITFTYPADKMFVFTTSTVDPNPPPPKKQKKNNYCLPYVFIESDFEGKTVSIEVFSMHKGTYFLHIYFKDLSCESRDFLYLCTYCLEVIKPNVDMFDSFFVHNRQQWGPADDTLDAGVIPVTHVTSEIECYKDFLDIVFDLQTDSQFQCTFSDREGTDLSRHVMHWVYSKKLNIKVSCPGFQKCALEIFIKKDDGSLKPVCNYRVSFSTSCKDLKPIMGFPTTMTKLGVTEAGEAFNLRPHFLNPYAMSISEETTFNFGIEYSKAIIYPSLKFVSDKLYNTDSYMMWSFDEEEEKMSVCINPVRNGLYLFTVQNKISVNVVESSTLYFGFITVDIPSNQWSPYPERSTEAQKLIKIEEPKTGYLRSKQEYLFSYHIYDEVQDVAIVTSKGWSHLEQSSPHMWEGAATTGPKGTEVTLNARFEVGLETFTKLLTYKVIASDEFEGRNKRQEQVRTQRMLAFAQDDDKVKPINKLSEMAERHRKELKSKAKEEFSGNDKKDNSAKFKCNEAVEAITQRLMRKGRKDNKDTETPRTTKNTGWTAVKKEFLNKSKSNEKGRPLKGTNAKSTKTLEEDSKSLSSTSTSSVENSKQRRPNNEPIARGSRQRNKEGSERMGIKARASRSGEGRDQNSRKSQRSAIEESTPRGPNKRTQGKGDPGQKDRKDSQSSTNEEENAQKGGMKQYQQNFPKQSSEANPEQTSDKEAGQMIATENIDNDDQDSNLDPKDKHSNIIEDVNTDTIIPDNKDSKEIFDDTENTNTGAEAVDESESKSVGGYMNGVPDDESEQEVIEFPEPETLSPATTNRLKAKRKTFNKHGTGKISYSNPAGTLASPRVIGT</sequence>
<gene>
    <name evidence="4" type="primary">LOC111123370</name>
</gene>
<evidence type="ECO:0000313" key="4">
    <source>
        <dbReference type="RefSeq" id="XP_022321366.1"/>
    </source>
</evidence>
<dbReference type="InterPro" id="IPR056564">
    <property type="entry name" value="Ig-like_KY"/>
</dbReference>
<dbReference type="PANTHER" id="PTHR47020">
    <property type="entry name" value="HILLARIN"/>
    <property type="match status" value="1"/>
</dbReference>
<feature type="domain" description="KY-like immunoglobulin-like" evidence="2">
    <location>
        <begin position="680"/>
        <end position="775"/>
    </location>
</feature>
<evidence type="ECO:0000259" key="2">
    <source>
        <dbReference type="Pfam" id="PF23265"/>
    </source>
</evidence>
<dbReference type="PANTHER" id="PTHR47020:SF1">
    <property type="entry name" value="HILLARIN"/>
    <property type="match status" value="1"/>
</dbReference>
<feature type="compositionally biased region" description="Polar residues" evidence="1">
    <location>
        <begin position="1240"/>
        <end position="1256"/>
    </location>
</feature>
<feature type="compositionally biased region" description="Basic and acidic residues" evidence="1">
    <location>
        <begin position="10"/>
        <end position="23"/>
    </location>
</feature>
<dbReference type="GeneID" id="111123370"/>
<proteinExistence type="predicted"/>